<dbReference type="EMBL" id="FNJW01000008">
    <property type="protein sequence ID" value="SDQ17813.1"/>
    <property type="molecule type" value="Genomic_DNA"/>
</dbReference>
<dbReference type="RefSeq" id="WP_089975958.1">
    <property type="nucleotide sequence ID" value="NZ_CP084916.1"/>
</dbReference>
<dbReference type="InterPro" id="IPR000600">
    <property type="entry name" value="ROK"/>
</dbReference>
<dbReference type="CDD" id="cd24152">
    <property type="entry name" value="ASKHA_NBD_ROK-like"/>
    <property type="match status" value="1"/>
</dbReference>
<dbReference type="AlphaFoldDB" id="A0A1H0YRP3"/>
<dbReference type="Gene3D" id="3.30.420.40">
    <property type="match status" value="2"/>
</dbReference>
<evidence type="ECO:0000313" key="3">
    <source>
        <dbReference type="Proteomes" id="UP000199481"/>
    </source>
</evidence>
<dbReference type="Proteomes" id="UP000199481">
    <property type="component" value="Unassembled WGS sequence"/>
</dbReference>
<dbReference type="GO" id="GO:0016301">
    <property type="term" value="F:kinase activity"/>
    <property type="evidence" value="ECO:0007669"/>
    <property type="project" value="UniProtKB-KW"/>
</dbReference>
<reference evidence="3" key="1">
    <citation type="submission" date="2016-10" db="EMBL/GenBank/DDBJ databases">
        <authorList>
            <person name="Varghese N."/>
            <person name="Submissions S."/>
        </authorList>
    </citation>
    <scope>NUCLEOTIDE SEQUENCE [LARGE SCALE GENOMIC DNA]</scope>
    <source>
        <strain evidence="3">MPL-11</strain>
    </source>
</reference>
<comment type="similarity">
    <text evidence="1">Belongs to the ROK (NagC/XylR) family.</text>
</comment>
<dbReference type="Pfam" id="PF00480">
    <property type="entry name" value="ROK"/>
    <property type="match status" value="1"/>
</dbReference>
<keyword evidence="3" id="KW-1185">Reference proteome</keyword>
<sequence length="299" mass="32984">MYYLGIDIGGTETNYGLINDQGELGEIKTRKTPMKSLTHFLDMMGDIYDEYAHQIEGMAISMPGIIHSKTGYAVHGGSLNYIKKMNMIEILEMRCPTTIHVENDGKAATLGELWKGNLKGIQHGIMLNLGTGIGGGIVVNGAVLKGQHYSAGEFSFIKTNTARSKDASYMFGYQNGISHLFKKIASQCNLPLESMDGFKMFELIKAGNKKAASCLNDYCYTLAIQLFNLQTILDPERIIISGGISGNPLLIQLIKENVRKVYEEELGEGVFIVPEIMKSKFGNNGNIIGALYNYKLNEE</sequence>
<dbReference type="OrthoDB" id="9795247at2"/>
<dbReference type="PANTHER" id="PTHR18964">
    <property type="entry name" value="ROK (REPRESSOR, ORF, KINASE) FAMILY"/>
    <property type="match status" value="1"/>
</dbReference>
<dbReference type="InterPro" id="IPR043129">
    <property type="entry name" value="ATPase_NBD"/>
</dbReference>
<name>A0A1H0YRP3_9LACT</name>
<evidence type="ECO:0000256" key="1">
    <source>
        <dbReference type="ARBA" id="ARBA00006479"/>
    </source>
</evidence>
<keyword evidence="2" id="KW-0808">Transferase</keyword>
<evidence type="ECO:0000313" key="2">
    <source>
        <dbReference type="EMBL" id="SDQ17813.1"/>
    </source>
</evidence>
<dbReference type="PANTHER" id="PTHR18964:SF170">
    <property type="entry name" value="SUGAR KINASE"/>
    <property type="match status" value="1"/>
</dbReference>
<accession>A0A1H0YRP3</accession>
<keyword evidence="2" id="KW-0418">Kinase</keyword>
<dbReference type="SUPFAM" id="SSF53067">
    <property type="entry name" value="Actin-like ATPase domain"/>
    <property type="match status" value="1"/>
</dbReference>
<gene>
    <name evidence="2" type="ORF">SAMN04487752_1114</name>
</gene>
<organism evidence="2 3">
    <name type="scientific">Carnobacterium viridans</name>
    <dbReference type="NCBI Taxonomy" id="174587"/>
    <lineage>
        <taxon>Bacteria</taxon>
        <taxon>Bacillati</taxon>
        <taxon>Bacillota</taxon>
        <taxon>Bacilli</taxon>
        <taxon>Lactobacillales</taxon>
        <taxon>Carnobacteriaceae</taxon>
        <taxon>Carnobacterium</taxon>
    </lineage>
</organism>
<protein>
    <submittedName>
        <fullName evidence="2">Sugar kinase of the NBD/HSP70 family, may contain an N-terminal HTH domain</fullName>
    </submittedName>
</protein>
<proteinExistence type="inferred from homology"/>